<feature type="transmembrane region" description="Helical" evidence="7">
    <location>
        <begin position="41"/>
        <end position="62"/>
    </location>
</feature>
<keyword evidence="6 7" id="KW-0472">Membrane</keyword>
<organism evidence="9 10">
    <name type="scientific">Erysipelothrix inopinata</name>
    <dbReference type="NCBI Taxonomy" id="225084"/>
    <lineage>
        <taxon>Bacteria</taxon>
        <taxon>Bacillati</taxon>
        <taxon>Bacillota</taxon>
        <taxon>Erysipelotrichia</taxon>
        <taxon>Erysipelotrichales</taxon>
        <taxon>Erysipelotrichaceae</taxon>
        <taxon>Erysipelothrix</taxon>
    </lineage>
</organism>
<evidence type="ECO:0000256" key="2">
    <source>
        <dbReference type="ARBA" id="ARBA00006464"/>
    </source>
</evidence>
<dbReference type="InterPro" id="IPR003362">
    <property type="entry name" value="Bact_transf"/>
</dbReference>
<accession>A0A7G9RXF3</accession>
<gene>
    <name evidence="9" type="ORF">H9L01_07855</name>
</gene>
<feature type="transmembrane region" description="Helical" evidence="7">
    <location>
        <begin position="74"/>
        <end position="93"/>
    </location>
</feature>
<dbReference type="GO" id="GO:0016780">
    <property type="term" value="F:phosphotransferase activity, for other substituted phosphate groups"/>
    <property type="evidence" value="ECO:0007669"/>
    <property type="project" value="TreeGrafter"/>
</dbReference>
<evidence type="ECO:0000256" key="6">
    <source>
        <dbReference type="ARBA" id="ARBA00023136"/>
    </source>
</evidence>
<feature type="domain" description="Bacterial sugar transferase" evidence="8">
    <location>
        <begin position="258"/>
        <end position="434"/>
    </location>
</feature>
<dbReference type="NCBIfam" id="TIGR03025">
    <property type="entry name" value="EPS_sugtrans"/>
    <property type="match status" value="1"/>
</dbReference>
<comment type="subcellular location">
    <subcellularLocation>
        <location evidence="1">Membrane</location>
        <topology evidence="1">Multi-pass membrane protein</topology>
    </subcellularLocation>
</comment>
<name>A0A7G9RXF3_9FIRM</name>
<evidence type="ECO:0000256" key="5">
    <source>
        <dbReference type="ARBA" id="ARBA00022989"/>
    </source>
</evidence>
<protein>
    <submittedName>
        <fullName evidence="9">Exopolysaccharide biosynthesis polyprenyl glycosylphosphotransferase</fullName>
    </submittedName>
</protein>
<evidence type="ECO:0000256" key="7">
    <source>
        <dbReference type="SAM" id="Phobius"/>
    </source>
</evidence>
<keyword evidence="5 7" id="KW-1133">Transmembrane helix</keyword>
<evidence type="ECO:0000313" key="10">
    <source>
        <dbReference type="Proteomes" id="UP000515928"/>
    </source>
</evidence>
<dbReference type="GO" id="GO:0016020">
    <property type="term" value="C:membrane"/>
    <property type="evidence" value="ECO:0007669"/>
    <property type="project" value="UniProtKB-SubCell"/>
</dbReference>
<keyword evidence="4 7" id="KW-0812">Transmembrane</keyword>
<keyword evidence="10" id="KW-1185">Reference proteome</keyword>
<dbReference type="EMBL" id="CP060715">
    <property type="protein sequence ID" value="QNN60278.1"/>
    <property type="molecule type" value="Genomic_DNA"/>
</dbReference>
<dbReference type="KEGG" id="eio:H9L01_07855"/>
<dbReference type="AlphaFoldDB" id="A0A7G9RXF3"/>
<feature type="transmembrane region" description="Helical" evidence="7">
    <location>
        <begin position="260"/>
        <end position="284"/>
    </location>
</feature>
<keyword evidence="3 9" id="KW-0808">Transferase</keyword>
<reference evidence="9 10" key="1">
    <citation type="submission" date="2020-08" db="EMBL/GenBank/DDBJ databases">
        <title>Genome sequence of Erysipelothrix inopinata DSM 15511T.</title>
        <authorList>
            <person name="Hyun D.-W."/>
            <person name="Bae J.-W."/>
        </authorList>
    </citation>
    <scope>NUCLEOTIDE SEQUENCE [LARGE SCALE GENOMIC DNA]</scope>
    <source>
        <strain evidence="9 10">DSM 15511</strain>
    </source>
</reference>
<feature type="transmembrane region" description="Helical" evidence="7">
    <location>
        <begin position="12"/>
        <end position="29"/>
    </location>
</feature>
<feature type="transmembrane region" description="Helical" evidence="7">
    <location>
        <begin position="113"/>
        <end position="137"/>
    </location>
</feature>
<dbReference type="InterPro" id="IPR017475">
    <property type="entry name" value="EPS_sugar_tfrase"/>
</dbReference>
<evidence type="ECO:0000256" key="4">
    <source>
        <dbReference type="ARBA" id="ARBA00022692"/>
    </source>
</evidence>
<sequence>MKNNLKSLTILLYKLVVYYLLYTVFFQMFELHNVGLQYVSRTTVITTMTFAVILVLMVFVYGNFSIGKQKSKPIIFSTTIAVVLTDIVTYIQLMVMNTNPHNNQTFRIEQLDILLYVILMQVIIISIAAYVGNWLYFKLYTAEHVLIVKSYESDDDTLRKIHRYLSNYKLQYRVVDVIDYSKINSFNFSDIDRVVCVGIHNEERSFLTDFCYKNGISISFTPEITDVVELAGEQVVYDDIPLIVVESKGLSFEQKFFKRILDLICSILGLILSSPIWIIAGIAIKLNDGGKIFFRQERYTENGKVFKVFKFRTMKENVENYSSTENDDRITAVGKVLRKTRMDELPQILNIIKGDMSMVGPRPEMLENVHQYESDLPQFRYRLKVKAGLTGIAQIEGKYNTTPKDKLIMDLMYIENYSIWMDIKLILRTATVLVKKESTEGFNTESK</sequence>
<dbReference type="RefSeq" id="WP_187533408.1">
    <property type="nucleotide sequence ID" value="NZ_CBCSHU010000007.1"/>
</dbReference>
<dbReference type="Pfam" id="PF02397">
    <property type="entry name" value="Bac_transf"/>
    <property type="match status" value="1"/>
</dbReference>
<dbReference type="PANTHER" id="PTHR30576">
    <property type="entry name" value="COLANIC BIOSYNTHESIS UDP-GLUCOSE LIPID CARRIER TRANSFERASE"/>
    <property type="match status" value="1"/>
</dbReference>
<comment type="similarity">
    <text evidence="2">Belongs to the bacterial sugar transferase family.</text>
</comment>
<evidence type="ECO:0000259" key="8">
    <source>
        <dbReference type="Pfam" id="PF02397"/>
    </source>
</evidence>
<dbReference type="PANTHER" id="PTHR30576:SF0">
    <property type="entry name" value="UNDECAPRENYL-PHOSPHATE N-ACETYLGALACTOSAMINYL 1-PHOSPHATE TRANSFERASE-RELATED"/>
    <property type="match status" value="1"/>
</dbReference>
<dbReference type="Proteomes" id="UP000515928">
    <property type="component" value="Chromosome"/>
</dbReference>
<evidence type="ECO:0000313" key="9">
    <source>
        <dbReference type="EMBL" id="QNN60278.1"/>
    </source>
</evidence>
<evidence type="ECO:0000256" key="1">
    <source>
        <dbReference type="ARBA" id="ARBA00004141"/>
    </source>
</evidence>
<evidence type="ECO:0000256" key="3">
    <source>
        <dbReference type="ARBA" id="ARBA00022679"/>
    </source>
</evidence>
<proteinExistence type="inferred from homology"/>